<reference evidence="4" key="1">
    <citation type="submission" date="2016-10" db="EMBL/GenBank/DDBJ databases">
        <authorList>
            <person name="Varghese N."/>
            <person name="Submissions S."/>
        </authorList>
    </citation>
    <scope>NUCLEOTIDE SEQUENCE [LARGE SCALE GENOMIC DNA]</scope>
    <source>
        <strain evidence="4">DSM 46136</strain>
    </source>
</reference>
<dbReference type="Pfam" id="PF03328">
    <property type="entry name" value="HpcH_HpaI"/>
    <property type="match status" value="1"/>
</dbReference>
<organism evidence="3 4">
    <name type="scientific">Geodermatophilus amargosae</name>
    <dbReference type="NCBI Taxonomy" id="1296565"/>
    <lineage>
        <taxon>Bacteria</taxon>
        <taxon>Bacillati</taxon>
        <taxon>Actinomycetota</taxon>
        <taxon>Actinomycetes</taxon>
        <taxon>Geodermatophilales</taxon>
        <taxon>Geodermatophilaceae</taxon>
        <taxon>Geodermatophilus</taxon>
    </lineage>
</organism>
<keyword evidence="3" id="KW-0456">Lyase</keyword>
<dbReference type="InterPro" id="IPR040442">
    <property type="entry name" value="Pyrv_kinase-like_dom_sf"/>
</dbReference>
<evidence type="ECO:0000313" key="4">
    <source>
        <dbReference type="Proteomes" id="UP000199546"/>
    </source>
</evidence>
<dbReference type="SUPFAM" id="SSF51621">
    <property type="entry name" value="Phosphoenolpyruvate/pyruvate domain"/>
    <property type="match status" value="1"/>
</dbReference>
<evidence type="ECO:0000313" key="3">
    <source>
        <dbReference type="EMBL" id="SFT95019.1"/>
    </source>
</evidence>
<feature type="domain" description="HpcH/HpaI aldolase/citrate lyase" evidence="2">
    <location>
        <begin position="62"/>
        <end position="156"/>
    </location>
</feature>
<sequence length="274" mass="29025">MCLSSRPVDLLLFTVDPAWGRDVVAAGAAGIVVDWERRGKHRRQAGEGTQINADTLEDLVRMRAATDGRLLCRVNAAGPWTAREVADAVAAGADEVLLPMVRTAEEVDRALDLVAGRCGLGILVETQDAVDRVADLARRPLSRIYVGLNDLRIDRRSQELFRPLVDGTVDAVRAAVGMPFGVGGLTLPGGGFPVPGMLLAAELVRLRTDFTFLRRSFTADMAGRDPAVEVPRLLAALADLSGADAGTAAQRRAGFVAAVEGAAAVDRLRVAQPA</sequence>
<keyword evidence="4" id="KW-1185">Reference proteome</keyword>
<gene>
    <name evidence="3" type="ORF">SAMN05660657_04146</name>
</gene>
<evidence type="ECO:0000259" key="2">
    <source>
        <dbReference type="Pfam" id="PF03328"/>
    </source>
</evidence>
<name>A0A1I7C6H8_9ACTN</name>
<dbReference type="STRING" id="1296565.SAMN05660657_04146"/>
<evidence type="ECO:0000256" key="1">
    <source>
        <dbReference type="ARBA" id="ARBA00022723"/>
    </source>
</evidence>
<dbReference type="InterPro" id="IPR015813">
    <property type="entry name" value="Pyrv/PenolPyrv_kinase-like_dom"/>
</dbReference>
<dbReference type="GO" id="GO:0016829">
    <property type="term" value="F:lyase activity"/>
    <property type="evidence" value="ECO:0007669"/>
    <property type="project" value="UniProtKB-KW"/>
</dbReference>
<accession>A0A1I7C6H8</accession>
<dbReference type="Gene3D" id="3.20.20.60">
    <property type="entry name" value="Phosphoenolpyruvate-binding domains"/>
    <property type="match status" value="1"/>
</dbReference>
<dbReference type="GO" id="GO:0046872">
    <property type="term" value="F:metal ion binding"/>
    <property type="evidence" value="ECO:0007669"/>
    <property type="project" value="UniProtKB-KW"/>
</dbReference>
<protein>
    <submittedName>
        <fullName evidence="3">HpcH/HpaI aldolase/citrate lyase family protein</fullName>
    </submittedName>
</protein>
<dbReference type="Proteomes" id="UP000199546">
    <property type="component" value="Unassembled WGS sequence"/>
</dbReference>
<dbReference type="InterPro" id="IPR005000">
    <property type="entry name" value="Aldolase/citrate-lyase_domain"/>
</dbReference>
<proteinExistence type="predicted"/>
<keyword evidence="1" id="KW-0479">Metal-binding</keyword>
<dbReference type="EMBL" id="FPBA01000018">
    <property type="protein sequence ID" value="SFT95019.1"/>
    <property type="molecule type" value="Genomic_DNA"/>
</dbReference>
<dbReference type="AlphaFoldDB" id="A0A1I7C6H8"/>